<accession>A0A840ZPQ8</accession>
<dbReference type="RefSeq" id="WP_183571944.1">
    <property type="nucleotide sequence ID" value="NZ_JACHOP010000020.1"/>
</dbReference>
<keyword evidence="2" id="KW-1185">Reference proteome</keyword>
<evidence type="ECO:0000313" key="2">
    <source>
        <dbReference type="Proteomes" id="UP000583454"/>
    </source>
</evidence>
<dbReference type="EMBL" id="JACHOP010000020">
    <property type="protein sequence ID" value="MBB5759144.1"/>
    <property type="molecule type" value="Genomic_DNA"/>
</dbReference>
<dbReference type="Proteomes" id="UP000583454">
    <property type="component" value="Unassembled WGS sequence"/>
</dbReference>
<organism evidence="1 2">
    <name type="scientific">Methylorubrum rhodinum</name>
    <dbReference type="NCBI Taxonomy" id="29428"/>
    <lineage>
        <taxon>Bacteria</taxon>
        <taxon>Pseudomonadati</taxon>
        <taxon>Pseudomonadota</taxon>
        <taxon>Alphaproteobacteria</taxon>
        <taxon>Hyphomicrobiales</taxon>
        <taxon>Methylobacteriaceae</taxon>
        <taxon>Methylorubrum</taxon>
    </lineage>
</organism>
<name>A0A840ZPQ8_9HYPH</name>
<sequence>MLAQVDVPALRGDFAQSALAIKEAKEASDAEKKLDKMLEARSAIEVHLRNRQRDRDSVRSSMSASII</sequence>
<evidence type="ECO:0000313" key="1">
    <source>
        <dbReference type="EMBL" id="MBB5759144.1"/>
    </source>
</evidence>
<dbReference type="AlphaFoldDB" id="A0A840ZPQ8"/>
<gene>
    <name evidence="1" type="ORF">HNR00_003873</name>
</gene>
<reference evidence="1 2" key="1">
    <citation type="submission" date="2020-08" db="EMBL/GenBank/DDBJ databases">
        <title>Genomic Encyclopedia of Type Strains, Phase IV (KMG-IV): sequencing the most valuable type-strain genomes for metagenomic binning, comparative biology and taxonomic classification.</title>
        <authorList>
            <person name="Goeker M."/>
        </authorList>
    </citation>
    <scope>NUCLEOTIDE SEQUENCE [LARGE SCALE GENOMIC DNA]</scope>
    <source>
        <strain evidence="1 2">DSM 2163</strain>
    </source>
</reference>
<proteinExistence type="predicted"/>
<protein>
    <submittedName>
        <fullName evidence="1">Uncharacterized protein</fullName>
    </submittedName>
</protein>
<comment type="caution">
    <text evidence="1">The sequence shown here is derived from an EMBL/GenBank/DDBJ whole genome shotgun (WGS) entry which is preliminary data.</text>
</comment>